<accession>A0A3L7A7F4</accession>
<name>A0A3L7A7F4_9MICO</name>
<keyword evidence="2" id="KW-1185">Reference proteome</keyword>
<protein>
    <submittedName>
        <fullName evidence="1">TetR/AcrR family transcriptional regulator</fullName>
    </submittedName>
</protein>
<reference evidence="1 2" key="1">
    <citation type="submission" date="2018-10" db="EMBL/GenBank/DDBJ databases">
        <authorList>
            <person name="Li J."/>
        </authorList>
    </citation>
    <scope>NUCLEOTIDE SEQUENCE [LARGE SCALE GENOMIC DNA]</scope>
    <source>
        <strain evidence="1 2">IF 016277</strain>
    </source>
</reference>
<dbReference type="EMBL" id="RCUX01000007">
    <property type="protein sequence ID" value="RLP75282.1"/>
    <property type="molecule type" value="Genomic_DNA"/>
</dbReference>
<dbReference type="OrthoDB" id="5177743at2"/>
<comment type="caution">
    <text evidence="1">The sequence shown here is derived from an EMBL/GenBank/DDBJ whole genome shotgun (WGS) entry which is preliminary data.</text>
</comment>
<gene>
    <name evidence="1" type="ORF">D9V32_10350</name>
</gene>
<evidence type="ECO:0000313" key="1">
    <source>
        <dbReference type="EMBL" id="RLP75282.1"/>
    </source>
</evidence>
<dbReference type="InterPro" id="IPR009057">
    <property type="entry name" value="Homeodomain-like_sf"/>
</dbReference>
<proteinExistence type="predicted"/>
<dbReference type="SUPFAM" id="SSF46689">
    <property type="entry name" value="Homeodomain-like"/>
    <property type="match status" value="1"/>
</dbReference>
<dbReference type="RefSeq" id="WP_121648831.1">
    <property type="nucleotide sequence ID" value="NZ_RCUX01000007.1"/>
</dbReference>
<dbReference type="AlphaFoldDB" id="A0A3L7A7F4"/>
<dbReference type="Gene3D" id="1.10.357.10">
    <property type="entry name" value="Tetracycline Repressor, domain 2"/>
    <property type="match status" value="1"/>
</dbReference>
<evidence type="ECO:0000313" key="2">
    <source>
        <dbReference type="Proteomes" id="UP000272503"/>
    </source>
</evidence>
<sequence length="200" mass="21760">MARTGNPERKTELLDQILEYLVDVPLAQASFRSLADALGVSTFALVYHFGNREQLDQEILGVVRDRQANEITGVDPLSLSGEDLIERGLRVWAEGLTRRGLLASRLAFEAGVTERLHSPEGGILAQAHEKWCRVVGSWAIAHGATQETAELESGLLLAGFTGMNYRVHVWGPAAVPTAHVEALLRRFVSQVAPAEAVAAR</sequence>
<dbReference type="Proteomes" id="UP000272503">
    <property type="component" value="Unassembled WGS sequence"/>
</dbReference>
<organism evidence="1 2">
    <name type="scientific">Mycetocola tolaasinivorans</name>
    <dbReference type="NCBI Taxonomy" id="76635"/>
    <lineage>
        <taxon>Bacteria</taxon>
        <taxon>Bacillati</taxon>
        <taxon>Actinomycetota</taxon>
        <taxon>Actinomycetes</taxon>
        <taxon>Micrococcales</taxon>
        <taxon>Microbacteriaceae</taxon>
        <taxon>Mycetocola</taxon>
    </lineage>
</organism>